<evidence type="ECO:0000256" key="4">
    <source>
        <dbReference type="ARBA" id="ARBA00022764"/>
    </source>
</evidence>
<organism evidence="9 10">
    <name type="scientific">Kosakonia calanthes</name>
    <dbReference type="NCBI Taxonomy" id="3139408"/>
    <lineage>
        <taxon>Bacteria</taxon>
        <taxon>Pseudomonadati</taxon>
        <taxon>Pseudomonadota</taxon>
        <taxon>Gammaproteobacteria</taxon>
        <taxon>Enterobacterales</taxon>
        <taxon>Enterobacteriaceae</taxon>
        <taxon>Kosakonia</taxon>
    </lineage>
</organism>
<dbReference type="EMBL" id="CP151800">
    <property type="protein sequence ID" value="WZV98224.1"/>
    <property type="molecule type" value="Genomic_DNA"/>
</dbReference>
<dbReference type="PRINTS" id="PR00969">
    <property type="entry name" value="CHAPERONPILI"/>
</dbReference>
<evidence type="ECO:0000259" key="8">
    <source>
        <dbReference type="Pfam" id="PF02753"/>
    </source>
</evidence>
<dbReference type="PANTHER" id="PTHR30251:SF2">
    <property type="entry name" value="FIMBRIAL CHAPERONE YADV-RELATED"/>
    <property type="match status" value="1"/>
</dbReference>
<comment type="similarity">
    <text evidence="2">Belongs to the periplasmic pilus chaperone family.</text>
</comment>
<dbReference type="PANTHER" id="PTHR30251">
    <property type="entry name" value="PILUS ASSEMBLY CHAPERONE"/>
    <property type="match status" value="1"/>
</dbReference>
<evidence type="ECO:0000256" key="1">
    <source>
        <dbReference type="ARBA" id="ARBA00004418"/>
    </source>
</evidence>
<feature type="domain" description="Pili assembly chaperone C-terminal" evidence="8">
    <location>
        <begin position="170"/>
        <end position="229"/>
    </location>
</feature>
<keyword evidence="3 6" id="KW-0732">Signal</keyword>
<protein>
    <submittedName>
        <fullName evidence="9">Molecular chaperone</fullName>
    </submittedName>
</protein>
<reference evidence="9 10" key="1">
    <citation type="submission" date="2024-04" db="EMBL/GenBank/DDBJ databases">
        <title>Kosakonia calanthae sp. nov., a halophilic bacterium isolated from leaves of Calanthe tiplacata.</title>
        <authorList>
            <person name="Wu P."/>
        </authorList>
    </citation>
    <scope>NUCLEOTIDE SEQUENCE [LARGE SCALE GENOMIC DNA]</scope>
    <source>
        <strain evidence="9 10">BYX6</strain>
    </source>
</reference>
<dbReference type="InterPro" id="IPR036316">
    <property type="entry name" value="Pili_assmbl_chap_C_dom_sf"/>
</dbReference>
<dbReference type="SUPFAM" id="SSF49354">
    <property type="entry name" value="PapD-like"/>
    <property type="match status" value="1"/>
</dbReference>
<name>A0ABZ3B4W8_9ENTR</name>
<evidence type="ECO:0000259" key="7">
    <source>
        <dbReference type="Pfam" id="PF00345"/>
    </source>
</evidence>
<accession>A0ABZ3B4W8</accession>
<dbReference type="InterPro" id="IPR016147">
    <property type="entry name" value="Pili_assmbl_chaperone_N"/>
</dbReference>
<dbReference type="InterPro" id="IPR013783">
    <property type="entry name" value="Ig-like_fold"/>
</dbReference>
<proteinExistence type="inferred from homology"/>
<evidence type="ECO:0000256" key="3">
    <source>
        <dbReference type="ARBA" id="ARBA00022729"/>
    </source>
</evidence>
<comment type="subcellular location">
    <subcellularLocation>
        <location evidence="1">Periplasm</location>
    </subcellularLocation>
</comment>
<dbReference type="InterPro" id="IPR008962">
    <property type="entry name" value="PapD-like_sf"/>
</dbReference>
<evidence type="ECO:0000313" key="10">
    <source>
        <dbReference type="Proteomes" id="UP001466893"/>
    </source>
</evidence>
<dbReference type="InterPro" id="IPR001829">
    <property type="entry name" value="Pili_assmbl_chaperone_bac"/>
</dbReference>
<dbReference type="RefSeq" id="WP_342322840.1">
    <property type="nucleotide sequence ID" value="NZ_CP151800.1"/>
</dbReference>
<keyword evidence="4" id="KW-0574">Periplasm</keyword>
<dbReference type="Proteomes" id="UP001466893">
    <property type="component" value="Chromosome"/>
</dbReference>
<dbReference type="Gene3D" id="2.60.40.10">
    <property type="entry name" value="Immunoglobulins"/>
    <property type="match status" value="2"/>
</dbReference>
<evidence type="ECO:0000256" key="2">
    <source>
        <dbReference type="ARBA" id="ARBA00007399"/>
    </source>
</evidence>
<keyword evidence="5" id="KW-0143">Chaperone</keyword>
<dbReference type="Pfam" id="PF02753">
    <property type="entry name" value="PapD_C"/>
    <property type="match status" value="1"/>
</dbReference>
<gene>
    <name evidence="9" type="ORF">AAEY27_21840</name>
</gene>
<sequence length="238" mass="26326">MPKYKLFSALFSLLLLSLAFSNASASVMMLGTRIVYPSDVKEKSLVFTNTGGDPVLVQVWTDINNPDSTAETADAPFIVMPPIFRINPTVKHSLRLKFTGADLPQDRESLFWLNFLQYPAKKATDKDKNSLIVMIKSRVKIFYRPSGLKGNANNSLDDVQVSLQGKTIDVKNMSPWHISIVNAFIEDGQRKTPVKTTGIIKPYSAAQWVAPSGTGKKLIINAINDYGGVFSKTYALVH</sequence>
<dbReference type="InterPro" id="IPR050643">
    <property type="entry name" value="Periplasmic_pilus_chap"/>
</dbReference>
<dbReference type="Pfam" id="PF00345">
    <property type="entry name" value="PapD_N"/>
    <property type="match status" value="1"/>
</dbReference>
<evidence type="ECO:0000256" key="5">
    <source>
        <dbReference type="ARBA" id="ARBA00023186"/>
    </source>
</evidence>
<dbReference type="SUPFAM" id="SSF49584">
    <property type="entry name" value="Periplasmic chaperone C-domain"/>
    <property type="match status" value="1"/>
</dbReference>
<dbReference type="InterPro" id="IPR016148">
    <property type="entry name" value="Pili_assmbl_chaperone_C"/>
</dbReference>
<feature type="signal peptide" evidence="6">
    <location>
        <begin position="1"/>
        <end position="25"/>
    </location>
</feature>
<feature type="domain" description="Pili assembly chaperone N-terminal" evidence="7">
    <location>
        <begin position="27"/>
        <end position="148"/>
    </location>
</feature>
<evidence type="ECO:0000256" key="6">
    <source>
        <dbReference type="SAM" id="SignalP"/>
    </source>
</evidence>
<keyword evidence="10" id="KW-1185">Reference proteome</keyword>
<evidence type="ECO:0000313" key="9">
    <source>
        <dbReference type="EMBL" id="WZV98224.1"/>
    </source>
</evidence>
<feature type="chain" id="PRO_5047157369" evidence="6">
    <location>
        <begin position="26"/>
        <end position="238"/>
    </location>
</feature>